<organism evidence="2 3">
    <name type="scientific">Armillaria luteobubalina</name>
    <dbReference type="NCBI Taxonomy" id="153913"/>
    <lineage>
        <taxon>Eukaryota</taxon>
        <taxon>Fungi</taxon>
        <taxon>Dikarya</taxon>
        <taxon>Basidiomycota</taxon>
        <taxon>Agaricomycotina</taxon>
        <taxon>Agaricomycetes</taxon>
        <taxon>Agaricomycetidae</taxon>
        <taxon>Agaricales</taxon>
        <taxon>Marasmiineae</taxon>
        <taxon>Physalacriaceae</taxon>
        <taxon>Armillaria</taxon>
    </lineage>
</organism>
<accession>A0AA39PUG3</accession>
<name>A0AA39PUG3_9AGAR</name>
<protein>
    <recommendedName>
        <fullName evidence="1">Helitron helicase-like domain-containing protein</fullName>
    </recommendedName>
</protein>
<proteinExistence type="predicted"/>
<keyword evidence="3" id="KW-1185">Reference proteome</keyword>
<dbReference type="Proteomes" id="UP001175228">
    <property type="component" value="Unassembled WGS sequence"/>
</dbReference>
<evidence type="ECO:0000259" key="1">
    <source>
        <dbReference type="Pfam" id="PF14214"/>
    </source>
</evidence>
<dbReference type="Pfam" id="PF14214">
    <property type="entry name" value="Helitron_like_N"/>
    <property type="match status" value="1"/>
</dbReference>
<sequence>MFCGDKPVNEYNNPDLMMGMFPTLFPFGIGGFEDAERSIDISFHSQCNYYLDTVCRDFRYHNAFIFVAMNMIQRRQAHLFTHFAVKSDRFDRVADDIASVKPETIRAVARHLECEGRIQDLSSEQRKVFTLLGQVKAIAGKITGSEASKFFYRNEMRVYAGHFGLFHLFFTANPAPAHSPIFQFMWGDKTVDLDARYPRIAEYAQRGLRLAQDPVAGMDFFDFVVQCLFQYMFGWDFDASMSTEAGGILGHLEAFYGSDE</sequence>
<comment type="caution">
    <text evidence="2">The sequence shown here is derived from an EMBL/GenBank/DDBJ whole genome shotgun (WGS) entry which is preliminary data.</text>
</comment>
<evidence type="ECO:0000313" key="3">
    <source>
        <dbReference type="Proteomes" id="UP001175228"/>
    </source>
</evidence>
<gene>
    <name evidence="2" type="ORF">EDD18DRAFT_1080776</name>
</gene>
<dbReference type="EMBL" id="JAUEPU010000035">
    <property type="protein sequence ID" value="KAK0489996.1"/>
    <property type="molecule type" value="Genomic_DNA"/>
</dbReference>
<dbReference type="InterPro" id="IPR025476">
    <property type="entry name" value="Helitron_helicase-like"/>
</dbReference>
<evidence type="ECO:0000313" key="2">
    <source>
        <dbReference type="EMBL" id="KAK0489996.1"/>
    </source>
</evidence>
<dbReference type="AlphaFoldDB" id="A0AA39PUG3"/>
<reference evidence="2" key="1">
    <citation type="submission" date="2023-06" db="EMBL/GenBank/DDBJ databases">
        <authorList>
            <consortium name="Lawrence Berkeley National Laboratory"/>
            <person name="Ahrendt S."/>
            <person name="Sahu N."/>
            <person name="Indic B."/>
            <person name="Wong-Bajracharya J."/>
            <person name="Merenyi Z."/>
            <person name="Ke H.-M."/>
            <person name="Monk M."/>
            <person name="Kocsube S."/>
            <person name="Drula E."/>
            <person name="Lipzen A."/>
            <person name="Balint B."/>
            <person name="Henrissat B."/>
            <person name="Andreopoulos B."/>
            <person name="Martin F.M."/>
            <person name="Harder C.B."/>
            <person name="Rigling D."/>
            <person name="Ford K.L."/>
            <person name="Foster G.D."/>
            <person name="Pangilinan J."/>
            <person name="Papanicolaou A."/>
            <person name="Barry K."/>
            <person name="LaButti K."/>
            <person name="Viragh M."/>
            <person name="Koriabine M."/>
            <person name="Yan M."/>
            <person name="Riley R."/>
            <person name="Champramary S."/>
            <person name="Plett K.L."/>
            <person name="Tsai I.J."/>
            <person name="Slot J."/>
            <person name="Sipos G."/>
            <person name="Plett J."/>
            <person name="Nagy L.G."/>
            <person name="Grigoriev I.V."/>
        </authorList>
    </citation>
    <scope>NUCLEOTIDE SEQUENCE</scope>
    <source>
        <strain evidence="2">HWK02</strain>
    </source>
</reference>
<feature type="non-terminal residue" evidence="2">
    <location>
        <position position="260"/>
    </location>
</feature>
<feature type="domain" description="Helitron helicase-like" evidence="1">
    <location>
        <begin position="49"/>
        <end position="258"/>
    </location>
</feature>